<organism evidence="2 3">
    <name type="scientific">Colletotrichum melonis</name>
    <dbReference type="NCBI Taxonomy" id="1209925"/>
    <lineage>
        <taxon>Eukaryota</taxon>
        <taxon>Fungi</taxon>
        <taxon>Dikarya</taxon>
        <taxon>Ascomycota</taxon>
        <taxon>Pezizomycotina</taxon>
        <taxon>Sordariomycetes</taxon>
        <taxon>Hypocreomycetidae</taxon>
        <taxon>Glomerellales</taxon>
        <taxon>Glomerellaceae</taxon>
        <taxon>Colletotrichum</taxon>
        <taxon>Colletotrichum acutatum species complex</taxon>
    </lineage>
</organism>
<keyword evidence="1" id="KW-0812">Transmembrane</keyword>
<protein>
    <recommendedName>
        <fullName evidence="4">Integral membrane protein</fullName>
    </recommendedName>
</protein>
<feature type="transmembrane region" description="Helical" evidence="1">
    <location>
        <begin position="192"/>
        <end position="215"/>
    </location>
</feature>
<evidence type="ECO:0000313" key="3">
    <source>
        <dbReference type="Proteomes" id="UP001239795"/>
    </source>
</evidence>
<feature type="transmembrane region" description="Helical" evidence="1">
    <location>
        <begin position="227"/>
        <end position="251"/>
    </location>
</feature>
<comment type="caution">
    <text evidence="2">The sequence shown here is derived from an EMBL/GenBank/DDBJ whole genome shotgun (WGS) entry which is preliminary data.</text>
</comment>
<evidence type="ECO:0000313" key="2">
    <source>
        <dbReference type="EMBL" id="KAK1452448.1"/>
    </source>
</evidence>
<dbReference type="Proteomes" id="UP001239795">
    <property type="component" value="Unassembled WGS sequence"/>
</dbReference>
<evidence type="ECO:0000256" key="1">
    <source>
        <dbReference type="SAM" id="Phobius"/>
    </source>
</evidence>
<dbReference type="EMBL" id="MLGG01000043">
    <property type="protein sequence ID" value="KAK1452448.1"/>
    <property type="molecule type" value="Genomic_DNA"/>
</dbReference>
<keyword evidence="1" id="KW-0472">Membrane</keyword>
<dbReference type="AlphaFoldDB" id="A0AAI9XLK8"/>
<keyword evidence="3" id="KW-1185">Reference proteome</keyword>
<feature type="transmembrane region" description="Helical" evidence="1">
    <location>
        <begin position="132"/>
        <end position="153"/>
    </location>
</feature>
<sequence length="347" mass="37198">MNAFNPRQVAYLRTRPNVPESTHTLADGPPGISAPWPGRLRGENAAVKPAQQATETVTPTCGCDVRPGERSRFRRRIWLGGRSNEMVTTLPWRNAGWLAAVSGMLAAGLFCVNGVMALRLRVGHEHDAARMIVRATAHVLSAIVGALGLLAAFNMDRGTGGSRGREAALLGSEEWVWWPGWRECRCVFLPTAGFWVGLLQFMAGPPLVLSAMACLPGVFDLERADAATILVDVPQITGACLLVAGGLLGVWLSQQRWYAPEPLDVSWLNGISNLLGVAGLLALGILTVSHPVFARSASGPLELATGLALLLASALEWYIVLDNYLENRPSSATLPSKCTAVEEDLYA</sequence>
<feature type="transmembrane region" description="Helical" evidence="1">
    <location>
        <begin position="301"/>
        <end position="320"/>
    </location>
</feature>
<feature type="transmembrane region" description="Helical" evidence="1">
    <location>
        <begin position="95"/>
        <end position="120"/>
    </location>
</feature>
<feature type="transmembrane region" description="Helical" evidence="1">
    <location>
        <begin position="271"/>
        <end position="289"/>
    </location>
</feature>
<proteinExistence type="predicted"/>
<accession>A0AAI9XLK8</accession>
<gene>
    <name evidence="2" type="ORF">CMEL01_16757</name>
</gene>
<name>A0AAI9XLK8_9PEZI</name>
<keyword evidence="1" id="KW-1133">Transmembrane helix</keyword>
<reference evidence="2 3" key="1">
    <citation type="submission" date="2016-10" db="EMBL/GenBank/DDBJ databases">
        <title>The genome sequence of Colletotrichum fioriniae PJ7.</title>
        <authorList>
            <person name="Baroncelli R."/>
        </authorList>
    </citation>
    <scope>NUCLEOTIDE SEQUENCE [LARGE SCALE GENOMIC DNA]</scope>
    <source>
        <strain evidence="2">Col 31</strain>
    </source>
</reference>
<evidence type="ECO:0008006" key="4">
    <source>
        <dbReference type="Google" id="ProtNLM"/>
    </source>
</evidence>